<sequence>MNQSAIAFNPVFEHVQTADSPLVMTSIYQPHINLVIWQRQLQKTLQDSMRYNYAQ</sequence>
<dbReference type="Proteomes" id="UP000009144">
    <property type="component" value="Chromosome"/>
</dbReference>
<keyword evidence="2" id="KW-1185">Reference proteome</keyword>
<evidence type="ECO:0000313" key="2">
    <source>
        <dbReference type="Proteomes" id="UP000009144"/>
    </source>
</evidence>
<accession>I1XJF5</accession>
<dbReference type="HOGENOM" id="CLU_3027103_0_0_6"/>
<organism evidence="1 2">
    <name type="scientific">Methylophaga nitratireducenticrescens</name>
    <dbReference type="NCBI Taxonomy" id="754476"/>
    <lineage>
        <taxon>Bacteria</taxon>
        <taxon>Pseudomonadati</taxon>
        <taxon>Pseudomonadota</taxon>
        <taxon>Gammaproteobacteria</taxon>
        <taxon>Thiotrichales</taxon>
        <taxon>Piscirickettsiaceae</taxon>
        <taxon>Methylophaga</taxon>
    </lineage>
</organism>
<dbReference type="Pfam" id="PF08856">
    <property type="entry name" value="DUF1826"/>
    <property type="match status" value="1"/>
</dbReference>
<dbReference type="STRING" id="754476.Q7A_1702"/>
<proteinExistence type="predicted"/>
<name>I1XJF5_METNJ</name>
<reference evidence="1 2" key="2">
    <citation type="journal article" date="2013" name="Int. J. Syst. Evol. Microbiol.">
        <title>Methylophaga nitratireducenticrescens sp. nov. and Methylophaga frappieri sp. nov., isolated from the biofilm of the methanol-fed denitrification system treating the seawater at the Montreal Biodome.</title>
        <authorList>
            <person name="Villeneuve C."/>
            <person name="Martineau C."/>
            <person name="Mauffrey F."/>
            <person name="Villemur R."/>
        </authorList>
    </citation>
    <scope>NUCLEOTIDE SEQUENCE [LARGE SCALE GENOMIC DNA]</scope>
    <source>
        <strain evidence="1 2">JAM1</strain>
    </source>
</reference>
<protein>
    <submittedName>
        <fullName evidence="1">Uncharacterized protein</fullName>
    </submittedName>
</protein>
<dbReference type="PATRIC" id="fig|754476.3.peg.1681"/>
<dbReference type="InterPro" id="IPR014955">
    <property type="entry name" value="DUF1826"/>
</dbReference>
<dbReference type="AlphaFoldDB" id="I1XJF5"/>
<gene>
    <name evidence="1" type="ordered locus">Q7A_1702</name>
</gene>
<reference evidence="1 2" key="1">
    <citation type="journal article" date="2012" name="J. Bacteriol.">
        <title>Complete genome sequences of Methylophaga sp. strain JAM1 and Methylophaga sp. strain JAM7.</title>
        <authorList>
            <person name="Villeneuve C."/>
            <person name="Martineau C."/>
            <person name="Mauffrey F."/>
            <person name="Villemur R."/>
        </authorList>
    </citation>
    <scope>NUCLEOTIDE SEQUENCE [LARGE SCALE GENOMIC DNA]</scope>
    <source>
        <strain evidence="1 2">JAM1</strain>
    </source>
</reference>
<evidence type="ECO:0000313" key="1">
    <source>
        <dbReference type="EMBL" id="AFI84524.1"/>
    </source>
</evidence>
<dbReference type="EMBL" id="CP003390">
    <property type="protein sequence ID" value="AFI84524.1"/>
    <property type="molecule type" value="Genomic_DNA"/>
</dbReference>